<accession>A0A1X6MYW8</accession>
<dbReference type="OrthoDB" id="3016366at2759"/>
<dbReference type="RefSeq" id="XP_024338353.1">
    <property type="nucleotide sequence ID" value="XM_024480904.1"/>
</dbReference>
<organism evidence="1 2">
    <name type="scientific">Postia placenta MAD-698-R-SB12</name>
    <dbReference type="NCBI Taxonomy" id="670580"/>
    <lineage>
        <taxon>Eukaryota</taxon>
        <taxon>Fungi</taxon>
        <taxon>Dikarya</taxon>
        <taxon>Basidiomycota</taxon>
        <taxon>Agaricomycotina</taxon>
        <taxon>Agaricomycetes</taxon>
        <taxon>Polyporales</taxon>
        <taxon>Adustoporiaceae</taxon>
        <taxon>Rhodonia</taxon>
    </lineage>
</organism>
<sequence length="161" mass="17585">MANILNDNDIVAALFARFTGGYHYMIALYGVGEGNTAIKLHVNNLTGDFAFDTGSYNLLGSLTLCTLIKIGTRGQVSPAEIRAIVEAIPLEVPPADQATEKTFDCRVWFREAVRRLDANGILTCPDIDALEIELERLADPNARSILQGIGRFTYFVATTCT</sequence>
<gene>
    <name evidence="1" type="ORF">POSPLADRAFT_1057332</name>
</gene>
<proteinExistence type="predicted"/>
<keyword evidence="2" id="KW-1185">Reference proteome</keyword>
<dbReference type="Proteomes" id="UP000194127">
    <property type="component" value="Unassembled WGS sequence"/>
</dbReference>
<dbReference type="AlphaFoldDB" id="A0A1X6MYW8"/>
<reference evidence="1 2" key="1">
    <citation type="submission" date="2017-04" db="EMBL/GenBank/DDBJ databases">
        <title>Genome Sequence of the Model Brown-Rot Fungus Postia placenta SB12.</title>
        <authorList>
            <consortium name="DOE Joint Genome Institute"/>
            <person name="Gaskell J."/>
            <person name="Kersten P."/>
            <person name="Larrondo L.F."/>
            <person name="Canessa P."/>
            <person name="Martinez D."/>
            <person name="Hibbett D."/>
            <person name="Schmoll M."/>
            <person name="Kubicek C.P."/>
            <person name="Martinez A.T."/>
            <person name="Yadav J."/>
            <person name="Master E."/>
            <person name="Magnuson J.K."/>
            <person name="James T."/>
            <person name="Yaver D."/>
            <person name="Berka R."/>
            <person name="Labutti K."/>
            <person name="Lipzen A."/>
            <person name="Aerts A."/>
            <person name="Barry K."/>
            <person name="Henrissat B."/>
            <person name="Blanchette R."/>
            <person name="Grigoriev I."/>
            <person name="Cullen D."/>
        </authorList>
    </citation>
    <scope>NUCLEOTIDE SEQUENCE [LARGE SCALE GENOMIC DNA]</scope>
    <source>
        <strain evidence="1 2">MAD-698-R-SB12</strain>
    </source>
</reference>
<protein>
    <submittedName>
        <fullName evidence="1">Uncharacterized protein</fullName>
    </submittedName>
</protein>
<evidence type="ECO:0000313" key="2">
    <source>
        <dbReference type="Proteomes" id="UP000194127"/>
    </source>
</evidence>
<evidence type="ECO:0000313" key="1">
    <source>
        <dbReference type="EMBL" id="OSX61559.1"/>
    </source>
</evidence>
<dbReference type="EMBL" id="KZ110598">
    <property type="protein sequence ID" value="OSX61559.1"/>
    <property type="molecule type" value="Genomic_DNA"/>
</dbReference>
<name>A0A1X6MYW8_9APHY</name>
<dbReference type="GeneID" id="36325854"/>